<dbReference type="InterPro" id="IPR013783">
    <property type="entry name" value="Ig-like_fold"/>
</dbReference>
<keyword evidence="1" id="KW-0732">Signal</keyword>
<dbReference type="EMBL" id="LVXG01000034">
    <property type="protein sequence ID" value="OQP44539.1"/>
    <property type="molecule type" value="Genomic_DNA"/>
</dbReference>
<feature type="chain" id="PRO_5010748072" description="Ig-like domain-containing protein" evidence="1">
    <location>
        <begin position="23"/>
        <end position="845"/>
    </location>
</feature>
<evidence type="ECO:0008006" key="4">
    <source>
        <dbReference type="Google" id="ProtNLM"/>
    </source>
</evidence>
<comment type="caution">
    <text evidence="2">The sequence shown here is derived from an EMBL/GenBank/DDBJ whole genome shotgun (WGS) entry which is preliminary data.</text>
</comment>
<dbReference type="STRING" id="354355.SAMN05660816_03705"/>
<dbReference type="AlphaFoldDB" id="A0A1V9EEI1"/>
<dbReference type="InterPro" id="IPR036179">
    <property type="entry name" value="Ig-like_dom_sf"/>
</dbReference>
<dbReference type="RefSeq" id="WP_081202595.1">
    <property type="nucleotide sequence ID" value="NZ_FOCZ01000006.1"/>
</dbReference>
<dbReference type="Pfam" id="PF13573">
    <property type="entry name" value="SprB"/>
    <property type="match status" value="1"/>
</dbReference>
<gene>
    <name evidence="2" type="ORF">A4H97_09205</name>
</gene>
<dbReference type="InterPro" id="IPR025667">
    <property type="entry name" value="SprB_repeat"/>
</dbReference>
<accession>A0A1V9EEI1</accession>
<dbReference type="OrthoDB" id="601690at2"/>
<evidence type="ECO:0000313" key="2">
    <source>
        <dbReference type="EMBL" id="OQP44539.1"/>
    </source>
</evidence>
<dbReference type="SUPFAM" id="SSF48726">
    <property type="entry name" value="Immunoglobulin"/>
    <property type="match status" value="1"/>
</dbReference>
<dbReference type="Proteomes" id="UP000192610">
    <property type="component" value="Unassembled WGS sequence"/>
</dbReference>
<protein>
    <recommendedName>
        <fullName evidence="4">Ig-like domain-containing protein</fullName>
    </recommendedName>
</protein>
<evidence type="ECO:0000256" key="1">
    <source>
        <dbReference type="SAM" id="SignalP"/>
    </source>
</evidence>
<keyword evidence="3" id="KW-1185">Reference proteome</keyword>
<dbReference type="Gene3D" id="2.60.40.10">
    <property type="entry name" value="Immunoglobulins"/>
    <property type="match status" value="1"/>
</dbReference>
<name>A0A1V9EEI1_9BACT</name>
<evidence type="ECO:0000313" key="3">
    <source>
        <dbReference type="Proteomes" id="UP000192610"/>
    </source>
</evidence>
<feature type="signal peptide" evidence="1">
    <location>
        <begin position="1"/>
        <end position="22"/>
    </location>
</feature>
<reference evidence="3" key="1">
    <citation type="submission" date="2016-04" db="EMBL/GenBank/DDBJ databases">
        <authorList>
            <person name="Chen L."/>
            <person name="Zhuang W."/>
            <person name="Wang G."/>
        </authorList>
    </citation>
    <scope>NUCLEOTIDE SEQUENCE [LARGE SCALE GENOMIC DNA]</scope>
    <source>
        <strain evidence="3">17621</strain>
    </source>
</reference>
<organism evidence="2 3">
    <name type="scientific">Niastella yeongjuensis</name>
    <dbReference type="NCBI Taxonomy" id="354355"/>
    <lineage>
        <taxon>Bacteria</taxon>
        <taxon>Pseudomonadati</taxon>
        <taxon>Bacteroidota</taxon>
        <taxon>Chitinophagia</taxon>
        <taxon>Chitinophagales</taxon>
        <taxon>Chitinophagaceae</taxon>
        <taxon>Niastella</taxon>
    </lineage>
</organism>
<sequence>MRYSVPGICLCLSLLFSHVIYSQCPTANPSQTLTPPTCPGGNDGKILVTVTNGKAPFTYALISPSPITVPPQSGNEFTGLIAGSYTYQVTDACGNFQTRTVTLADGNNGSFGVNMGNLQYEGCDSFSIPYKVAAGILRPPYTSTITLPNGVKQTHVFNSSDLLPPGSGYALLDTFRFKYHHAPNTFEDIIFDMTNGCNYAINFTAGLAFYLNMRAVTSIQGCSNSLTYTFDQNVDNSPGSTYQVHCNTITYKLISPANVLLATQVNNSTFSGFPPGNNYRIVREDCCGKDSIYFRWEPRPALDLYATTFTANGKSCKEGAAGISVSLLSPMTQVDLILASGPPSITFGDGTVHNYTYPDTLKKVAFSVNNNLTLNYFTAGTYTLVAVDTCGNRDTVVITMPSSALRHSTLTTTLKKGCVNDNKIIFTAQSNSSGSDGNIRIADQFWNAFGFPLTDSVVNLPPGTYNASYTFSKQGSPFYYFKGMSSYSCDILQSTIVIPAYTQPTFAAVPPAIAVCSNLRNIALLPDSNTGVSPYTYRISAGAATTPFQSSNVFTGLTAGSYTLQLADACNNSSSKVVAIDTLSVPPVNVAGTVCTGSNTILSLPSSPYYTYSWQRPNGSIENSNTLTLNPLTTNDLGTYIVSATSNINGCANTKTHQLVVKNCSIAVLPMTLLQFNGNRRGNTVVLQWRTADEINTSHFMVERSTDGVHFTAIQKVMVSGESTGNYTATDYQPLPGLLFYRLEMVDRDGKGTYSATLSINNDNNIITVTPRLINDNSELKVTHTASTQGAVIQITSLDGRVWLTQPVAKGSLQTAINTNGLSKGNYLVVYSGNGTRTAVHVVKL</sequence>
<proteinExistence type="predicted"/>